<protein>
    <submittedName>
        <fullName evidence="2">Uncharacterized protein</fullName>
    </submittedName>
</protein>
<keyword evidence="3" id="KW-1185">Reference proteome</keyword>
<keyword evidence="1" id="KW-1133">Transmembrane helix</keyword>
<keyword evidence="1" id="KW-0472">Membrane</keyword>
<name>A0A017S1A0_ASPRC</name>
<gene>
    <name evidence="2" type="ORF">EURHEDRAFT_417145</name>
</gene>
<dbReference type="Proteomes" id="UP000019804">
    <property type="component" value="Unassembled WGS sequence"/>
</dbReference>
<dbReference type="GeneID" id="63698254"/>
<proteinExistence type="predicted"/>
<evidence type="ECO:0000313" key="2">
    <source>
        <dbReference type="EMBL" id="EYE90722.1"/>
    </source>
</evidence>
<reference evidence="3" key="1">
    <citation type="journal article" date="2014" name="Nat. Commun.">
        <title>Genomic adaptations of the halophilic Dead Sea filamentous fungus Eurotium rubrum.</title>
        <authorList>
            <person name="Kis-Papo T."/>
            <person name="Weig A.R."/>
            <person name="Riley R."/>
            <person name="Persoh D."/>
            <person name="Salamov A."/>
            <person name="Sun H."/>
            <person name="Lipzen A."/>
            <person name="Wasser S.P."/>
            <person name="Rambold G."/>
            <person name="Grigoriev I.V."/>
            <person name="Nevo E."/>
        </authorList>
    </citation>
    <scope>NUCLEOTIDE SEQUENCE [LARGE SCALE GENOMIC DNA]</scope>
    <source>
        <strain evidence="3">CBS 135680</strain>
    </source>
</reference>
<accession>A0A017S1A0</accession>
<evidence type="ECO:0000313" key="3">
    <source>
        <dbReference type="Proteomes" id="UP000019804"/>
    </source>
</evidence>
<dbReference type="HOGENOM" id="CLU_2793567_0_0_1"/>
<feature type="transmembrane region" description="Helical" evidence="1">
    <location>
        <begin position="6"/>
        <end position="28"/>
    </location>
</feature>
<sequence>MSSHQAYIAGQVTTAIMLMSLLSFYELYLGYYKDIMYFCQLCIGPWLGCWLCAEITTVKHDHDIGLAT</sequence>
<organism evidence="2 3">
    <name type="scientific">Aspergillus ruber (strain CBS 135680)</name>
    <dbReference type="NCBI Taxonomy" id="1388766"/>
    <lineage>
        <taxon>Eukaryota</taxon>
        <taxon>Fungi</taxon>
        <taxon>Dikarya</taxon>
        <taxon>Ascomycota</taxon>
        <taxon>Pezizomycotina</taxon>
        <taxon>Eurotiomycetes</taxon>
        <taxon>Eurotiomycetidae</taxon>
        <taxon>Eurotiales</taxon>
        <taxon>Aspergillaceae</taxon>
        <taxon>Aspergillus</taxon>
        <taxon>Aspergillus subgen. Aspergillus</taxon>
    </lineage>
</organism>
<dbReference type="EMBL" id="KK088454">
    <property type="protein sequence ID" value="EYE90722.1"/>
    <property type="molecule type" value="Genomic_DNA"/>
</dbReference>
<dbReference type="AlphaFoldDB" id="A0A017S1A0"/>
<dbReference type="RefSeq" id="XP_040634412.1">
    <property type="nucleotide sequence ID" value="XM_040783130.1"/>
</dbReference>
<evidence type="ECO:0000256" key="1">
    <source>
        <dbReference type="SAM" id="Phobius"/>
    </source>
</evidence>
<keyword evidence="1" id="KW-0812">Transmembrane</keyword>